<keyword evidence="4" id="KW-1185">Reference proteome</keyword>
<feature type="region of interest" description="Disordered" evidence="1">
    <location>
        <begin position="44"/>
        <end position="63"/>
    </location>
</feature>
<dbReference type="RefSeq" id="WP_239676530.1">
    <property type="nucleotide sequence ID" value="NZ_CP070499.1"/>
</dbReference>
<keyword evidence="2" id="KW-1133">Transmembrane helix</keyword>
<evidence type="ECO:0000256" key="2">
    <source>
        <dbReference type="SAM" id="Phobius"/>
    </source>
</evidence>
<evidence type="ECO:0000313" key="3">
    <source>
        <dbReference type="EMBL" id="QSB14400.1"/>
    </source>
</evidence>
<accession>A0A895YJW3</accession>
<evidence type="ECO:0008006" key="5">
    <source>
        <dbReference type="Google" id="ProtNLM"/>
    </source>
</evidence>
<dbReference type="KEGG" id="nhy:JQS43_23385"/>
<evidence type="ECO:0000313" key="4">
    <source>
        <dbReference type="Proteomes" id="UP000662857"/>
    </source>
</evidence>
<name>A0A895YJW3_9ACTN</name>
<protein>
    <recommendedName>
        <fullName evidence="5">MFS transporter</fullName>
    </recommendedName>
</protein>
<keyword evidence="2" id="KW-0472">Membrane</keyword>
<sequence>MPVGALLAGVLGELLGVRAALLVLGIGKCLAFLPVLLSPLRTTRALPTEPAPADPQLSEERTA</sequence>
<keyword evidence="2" id="KW-0812">Transmembrane</keyword>
<feature type="transmembrane region" description="Helical" evidence="2">
    <location>
        <begin position="15"/>
        <end position="37"/>
    </location>
</feature>
<gene>
    <name evidence="3" type="ORF">JQS43_23385</name>
</gene>
<proteinExistence type="predicted"/>
<organism evidence="3 4">
    <name type="scientific">Natronosporangium hydrolyticum</name>
    <dbReference type="NCBI Taxonomy" id="2811111"/>
    <lineage>
        <taxon>Bacteria</taxon>
        <taxon>Bacillati</taxon>
        <taxon>Actinomycetota</taxon>
        <taxon>Actinomycetes</taxon>
        <taxon>Micromonosporales</taxon>
        <taxon>Micromonosporaceae</taxon>
        <taxon>Natronosporangium</taxon>
    </lineage>
</organism>
<dbReference type="Proteomes" id="UP000662857">
    <property type="component" value="Chromosome"/>
</dbReference>
<dbReference type="AlphaFoldDB" id="A0A895YJW3"/>
<evidence type="ECO:0000256" key="1">
    <source>
        <dbReference type="SAM" id="MobiDB-lite"/>
    </source>
</evidence>
<dbReference type="EMBL" id="CP070499">
    <property type="protein sequence ID" value="QSB14400.1"/>
    <property type="molecule type" value="Genomic_DNA"/>
</dbReference>
<reference evidence="3" key="1">
    <citation type="submission" date="2021-02" db="EMBL/GenBank/DDBJ databases">
        <title>Natrosporangium hydrolyticum gen. nov., sp. nov, a haloalkaliphilic actinobacterium from a soda solonchak soil.</title>
        <authorList>
            <person name="Sorokin D.Y."/>
            <person name="Khijniak T.V."/>
            <person name="Zakharycheva A.P."/>
            <person name="Boueva O.V."/>
            <person name="Ariskina E.V."/>
            <person name="Hahnke R.L."/>
            <person name="Bunk B."/>
            <person name="Sproer C."/>
            <person name="Schumann P."/>
            <person name="Evtushenko L.I."/>
            <person name="Kublanov I.V."/>
        </authorList>
    </citation>
    <scope>NUCLEOTIDE SEQUENCE</scope>
    <source>
        <strain evidence="3">DSM 106523</strain>
    </source>
</reference>